<dbReference type="Gene3D" id="1.10.10.10">
    <property type="entry name" value="Winged helix-like DNA-binding domain superfamily/Winged helix DNA-binding domain"/>
    <property type="match status" value="1"/>
</dbReference>
<keyword evidence="9" id="KW-1185">Reference proteome</keyword>
<organism evidence="8 9">
    <name type="scientific">Streptomyces apricus</name>
    <dbReference type="NCBI Taxonomy" id="1828112"/>
    <lineage>
        <taxon>Bacteria</taxon>
        <taxon>Bacillati</taxon>
        <taxon>Actinomycetota</taxon>
        <taxon>Actinomycetes</taxon>
        <taxon>Kitasatosporales</taxon>
        <taxon>Streptomycetaceae</taxon>
        <taxon>Streptomyces</taxon>
    </lineage>
</organism>
<evidence type="ECO:0000259" key="6">
    <source>
        <dbReference type="Pfam" id="PF04542"/>
    </source>
</evidence>
<reference evidence="8 9" key="1">
    <citation type="submission" date="2019-05" db="EMBL/GenBank/DDBJ databases">
        <authorList>
            <person name="Hariharan J."/>
            <person name="Choudoir M.J."/>
            <person name="Diebold P."/>
            <person name="Panke-Buisse K."/>
            <person name="Buckley D.H."/>
        </authorList>
    </citation>
    <scope>NUCLEOTIDE SEQUENCE [LARGE SCALE GENOMIC DNA]</scope>
    <source>
        <strain evidence="8 9">SUN51</strain>
    </source>
</reference>
<dbReference type="InterPro" id="IPR039425">
    <property type="entry name" value="RNA_pol_sigma-70-like"/>
</dbReference>
<dbReference type="PANTHER" id="PTHR43133">
    <property type="entry name" value="RNA POLYMERASE ECF-TYPE SIGMA FACTO"/>
    <property type="match status" value="1"/>
</dbReference>
<dbReference type="InterPro" id="IPR007630">
    <property type="entry name" value="RNA_pol_sigma70_r4"/>
</dbReference>
<feature type="domain" description="RNA polymerase sigma-70 region 2" evidence="6">
    <location>
        <begin position="42"/>
        <end position="109"/>
    </location>
</feature>
<dbReference type="NCBIfam" id="TIGR02937">
    <property type="entry name" value="sigma70-ECF"/>
    <property type="match status" value="1"/>
</dbReference>
<dbReference type="InterPro" id="IPR013325">
    <property type="entry name" value="RNA_pol_sigma_r2"/>
</dbReference>
<evidence type="ECO:0000256" key="3">
    <source>
        <dbReference type="ARBA" id="ARBA00023082"/>
    </source>
</evidence>
<evidence type="ECO:0000256" key="1">
    <source>
        <dbReference type="ARBA" id="ARBA00010641"/>
    </source>
</evidence>
<dbReference type="GO" id="GO:0006352">
    <property type="term" value="P:DNA-templated transcription initiation"/>
    <property type="evidence" value="ECO:0007669"/>
    <property type="project" value="InterPro"/>
</dbReference>
<evidence type="ECO:0000313" key="9">
    <source>
        <dbReference type="Proteomes" id="UP000324965"/>
    </source>
</evidence>
<dbReference type="Gene3D" id="1.10.1740.10">
    <property type="match status" value="1"/>
</dbReference>
<keyword evidence="2" id="KW-0805">Transcription regulation</keyword>
<dbReference type="Pfam" id="PF04542">
    <property type="entry name" value="Sigma70_r2"/>
    <property type="match status" value="1"/>
</dbReference>
<keyword evidence="3" id="KW-0731">Sigma factor</keyword>
<feature type="domain" description="RNA polymerase sigma-70 region 4" evidence="7">
    <location>
        <begin position="146"/>
        <end position="193"/>
    </location>
</feature>
<evidence type="ECO:0000259" key="7">
    <source>
        <dbReference type="Pfam" id="PF04545"/>
    </source>
</evidence>
<evidence type="ECO:0000256" key="4">
    <source>
        <dbReference type="ARBA" id="ARBA00023125"/>
    </source>
</evidence>
<comment type="caution">
    <text evidence="8">The sequence shown here is derived from an EMBL/GenBank/DDBJ whole genome shotgun (WGS) entry which is preliminary data.</text>
</comment>
<dbReference type="EMBL" id="VDFC01000019">
    <property type="protein sequence ID" value="KAA0941142.1"/>
    <property type="molecule type" value="Genomic_DNA"/>
</dbReference>
<dbReference type="OrthoDB" id="5243766at2"/>
<dbReference type="InterPro" id="IPR013324">
    <property type="entry name" value="RNA_pol_sigma_r3/r4-like"/>
</dbReference>
<dbReference type="Proteomes" id="UP000324965">
    <property type="component" value="Unassembled WGS sequence"/>
</dbReference>
<gene>
    <name evidence="8" type="ORF">FGF04_06795</name>
</gene>
<evidence type="ECO:0000256" key="2">
    <source>
        <dbReference type="ARBA" id="ARBA00023015"/>
    </source>
</evidence>
<keyword evidence="4" id="KW-0238">DNA-binding</keyword>
<dbReference type="InterPro" id="IPR007627">
    <property type="entry name" value="RNA_pol_sigma70_r2"/>
</dbReference>
<dbReference type="CDD" id="cd06171">
    <property type="entry name" value="Sigma70_r4"/>
    <property type="match status" value="1"/>
</dbReference>
<dbReference type="AlphaFoldDB" id="A0A5B0BIR7"/>
<evidence type="ECO:0000313" key="8">
    <source>
        <dbReference type="EMBL" id="KAA0941142.1"/>
    </source>
</evidence>
<dbReference type="InterPro" id="IPR036388">
    <property type="entry name" value="WH-like_DNA-bd_sf"/>
</dbReference>
<dbReference type="InterPro" id="IPR014284">
    <property type="entry name" value="RNA_pol_sigma-70_dom"/>
</dbReference>
<dbReference type="GO" id="GO:0016987">
    <property type="term" value="F:sigma factor activity"/>
    <property type="evidence" value="ECO:0007669"/>
    <property type="project" value="UniProtKB-KW"/>
</dbReference>
<comment type="similarity">
    <text evidence="1">Belongs to the sigma-70 factor family. ECF subfamily.</text>
</comment>
<proteinExistence type="inferred from homology"/>
<dbReference type="Pfam" id="PF04545">
    <property type="entry name" value="Sigma70_r4"/>
    <property type="match status" value="1"/>
</dbReference>
<dbReference type="PANTHER" id="PTHR43133:SF62">
    <property type="entry name" value="RNA POLYMERASE SIGMA FACTOR SIGZ"/>
    <property type="match status" value="1"/>
</dbReference>
<keyword evidence="5" id="KW-0804">Transcription</keyword>
<name>A0A5B0BIR7_9ACTN</name>
<dbReference type="SUPFAM" id="SSF88946">
    <property type="entry name" value="Sigma2 domain of RNA polymerase sigma factors"/>
    <property type="match status" value="1"/>
</dbReference>
<protein>
    <submittedName>
        <fullName evidence="8">Sigma-70 family RNA polymerase sigma factor</fullName>
    </submittedName>
</protein>
<evidence type="ECO:0000256" key="5">
    <source>
        <dbReference type="ARBA" id="ARBA00023163"/>
    </source>
</evidence>
<dbReference type="SUPFAM" id="SSF88659">
    <property type="entry name" value="Sigma3 and sigma4 domains of RNA polymerase sigma factors"/>
    <property type="match status" value="1"/>
</dbReference>
<dbReference type="GO" id="GO:0003677">
    <property type="term" value="F:DNA binding"/>
    <property type="evidence" value="ECO:0007669"/>
    <property type="project" value="UniProtKB-KW"/>
</dbReference>
<accession>A0A5B0BIR7</accession>
<sequence>MRPIWGGSEVLAASVAAVTSVPDEYVGRGFAEGDESCLSEAYRRWGALVFTVVFRRLGDAEEAKDVTQQVFVGAWRGRKGYDPHRGSLKTWIMGITHKKVIDALTRRSRHLRDVEAVTAAAAAGTDPQQVSSADSVLDYVLLTDEIDRLPEQQQTVLRLAFYEDLTQAQIAERTGLPLGTVKSQTRRGLMRMKNRLEVDGEAHG</sequence>